<proteinExistence type="predicted"/>
<protein>
    <submittedName>
        <fullName evidence="5">Fic family protein</fullName>
    </submittedName>
</protein>
<keyword evidence="2" id="KW-0067">ATP-binding</keyword>
<dbReference type="EMBL" id="JAXBCZ010000002">
    <property type="protein sequence ID" value="MEA1305735.1"/>
    <property type="molecule type" value="Genomic_DNA"/>
</dbReference>
<evidence type="ECO:0000313" key="6">
    <source>
        <dbReference type="Proteomes" id="UP001289581"/>
    </source>
</evidence>
<dbReference type="PANTHER" id="PTHR13504:SF38">
    <property type="entry name" value="FIDO DOMAIN-CONTAINING PROTEIN"/>
    <property type="match status" value="1"/>
</dbReference>
<dbReference type="InterPro" id="IPR040198">
    <property type="entry name" value="Fido_containing"/>
</dbReference>
<dbReference type="AlphaFoldDB" id="A0AAW9L0B7"/>
<dbReference type="PANTHER" id="PTHR13504">
    <property type="entry name" value="FIDO DOMAIN-CONTAINING PROTEIN DDB_G0283145"/>
    <property type="match status" value="1"/>
</dbReference>
<sequence>MGQWIIGHWDNPHSTGLSRRDRRSGEYRAYVPDPLIGSGLRLSPDIEVLAAQAEQRVRTLTISPAMTAASRFLLRSEAIASSRIEGIAPSAHKVALAELGQHEEVKGLSAQARTVANNVTLVRAAVEELNDTAPVDVDRLLALHRSLLPDSPEHHGIRTVQNWLGGSSYHPIEADFVPPPPDLVPGLIEDLLRYLNGATHAPLIQAALVHAQFETIHPFTDGNGRVGRALIHTVLTRRGLLPGMVLPTSLVLSTLSHRYVEALSAYRGEDAADEAETSPGQHAWIAFFLEAVILACDQAEQISSELDDVRSDWASALEAWASREGTGRRPRSDSATSRILEGLPATPVLTISTASQVYGVSRTAATRGLETLRAAGILTTESIGAGRRAYTARAVLDTITWAERRLASTRFDTRVSAPARAVPARPTPR</sequence>
<feature type="active site" evidence="1">
    <location>
        <position position="217"/>
    </location>
</feature>
<dbReference type="Pfam" id="PF02661">
    <property type="entry name" value="Fic"/>
    <property type="match status" value="1"/>
</dbReference>
<evidence type="ECO:0000259" key="4">
    <source>
        <dbReference type="PROSITE" id="PS51459"/>
    </source>
</evidence>
<evidence type="ECO:0000313" key="5">
    <source>
        <dbReference type="EMBL" id="MEA1305735.1"/>
    </source>
</evidence>
<evidence type="ECO:0000256" key="3">
    <source>
        <dbReference type="PIRSR" id="PIRSR640198-4"/>
    </source>
</evidence>
<dbReference type="PROSITE" id="PS51459">
    <property type="entry name" value="FIDO"/>
    <property type="match status" value="1"/>
</dbReference>
<keyword evidence="6" id="KW-1185">Reference proteome</keyword>
<organism evidence="5 6">
    <name type="scientific">Actinomyces oris</name>
    <dbReference type="NCBI Taxonomy" id="544580"/>
    <lineage>
        <taxon>Bacteria</taxon>
        <taxon>Bacillati</taxon>
        <taxon>Actinomycetota</taxon>
        <taxon>Actinomycetes</taxon>
        <taxon>Actinomycetales</taxon>
        <taxon>Actinomycetaceae</taxon>
        <taxon>Actinomyces</taxon>
    </lineage>
</organism>
<dbReference type="SUPFAM" id="SSF140931">
    <property type="entry name" value="Fic-like"/>
    <property type="match status" value="1"/>
</dbReference>
<reference evidence="5 6" key="1">
    <citation type="submission" date="2023-06" db="EMBL/GenBank/DDBJ databases">
        <title>Actinomyces orist ORNL 0101 HMT-893 genome.</title>
        <authorList>
            <person name="Johnston C.D."/>
            <person name="Chen T."/>
            <person name="Dewhirst F.E."/>
        </authorList>
    </citation>
    <scope>NUCLEOTIDE SEQUENCE [LARGE SCALE GENOMIC DNA]</scope>
    <source>
        <strain evidence="5 6">ORNL 0101</strain>
    </source>
</reference>
<dbReference type="InterPro" id="IPR036597">
    <property type="entry name" value="Fido-like_dom_sf"/>
</dbReference>
<accession>A0AAW9L0B7</accession>
<gene>
    <name evidence="5" type="ORF">QU665_11770</name>
</gene>
<feature type="binding site" evidence="2">
    <location>
        <begin position="221"/>
        <end position="228"/>
    </location>
    <ligand>
        <name>ATP</name>
        <dbReference type="ChEBI" id="CHEBI:30616"/>
    </ligand>
</feature>
<feature type="domain" description="Fido" evidence="4">
    <location>
        <begin position="135"/>
        <end position="290"/>
    </location>
</feature>
<dbReference type="RefSeq" id="WP_322913181.1">
    <property type="nucleotide sequence ID" value="NZ_JAXBCZ010000002.1"/>
</dbReference>
<feature type="glycosylation site" description="N-linked (GlcNAc...) asparagine" evidence="3">
    <location>
        <position position="118"/>
    </location>
</feature>
<dbReference type="Gene3D" id="1.10.3290.10">
    <property type="entry name" value="Fido-like domain"/>
    <property type="match status" value="1"/>
</dbReference>
<dbReference type="InterPro" id="IPR003812">
    <property type="entry name" value="Fido"/>
</dbReference>
<evidence type="ECO:0000256" key="1">
    <source>
        <dbReference type="PIRSR" id="PIRSR640198-1"/>
    </source>
</evidence>
<name>A0AAW9L0B7_9ACTO</name>
<keyword evidence="2" id="KW-0547">Nucleotide-binding</keyword>
<dbReference type="GO" id="GO:0005524">
    <property type="term" value="F:ATP binding"/>
    <property type="evidence" value="ECO:0007669"/>
    <property type="project" value="UniProtKB-KW"/>
</dbReference>
<comment type="caution">
    <text evidence="5">The sequence shown here is derived from an EMBL/GenBank/DDBJ whole genome shotgun (WGS) entry which is preliminary data.</text>
</comment>
<dbReference type="Proteomes" id="UP001289581">
    <property type="component" value="Unassembled WGS sequence"/>
</dbReference>
<evidence type="ECO:0000256" key="2">
    <source>
        <dbReference type="PIRSR" id="PIRSR640198-2"/>
    </source>
</evidence>